<dbReference type="OrthoDB" id="8776790at2"/>
<evidence type="ECO:0000313" key="2">
    <source>
        <dbReference type="EMBL" id="QGZ55084.1"/>
    </source>
</evidence>
<feature type="domain" description="Guanylate cyclase" evidence="1">
    <location>
        <begin position="51"/>
        <end position="184"/>
    </location>
</feature>
<dbReference type="Pfam" id="PF00211">
    <property type="entry name" value="Guanylate_cyc"/>
    <property type="match status" value="1"/>
</dbReference>
<protein>
    <submittedName>
        <fullName evidence="2">Adenylate/guanylate cyclase domain-containing protein</fullName>
    </submittedName>
</protein>
<dbReference type="SUPFAM" id="SSF55073">
    <property type="entry name" value="Nucleotide cyclase"/>
    <property type="match status" value="1"/>
</dbReference>
<dbReference type="GO" id="GO:0004016">
    <property type="term" value="F:adenylate cyclase activity"/>
    <property type="evidence" value="ECO:0007669"/>
    <property type="project" value="UniProtKB-ARBA"/>
</dbReference>
<dbReference type="CDD" id="cd07302">
    <property type="entry name" value="CHD"/>
    <property type="match status" value="1"/>
</dbReference>
<dbReference type="Gene3D" id="3.30.70.1230">
    <property type="entry name" value="Nucleotide cyclase"/>
    <property type="match status" value="1"/>
</dbReference>
<dbReference type="GO" id="GO:0009190">
    <property type="term" value="P:cyclic nucleotide biosynthetic process"/>
    <property type="evidence" value="ECO:0007669"/>
    <property type="project" value="InterPro"/>
</dbReference>
<dbReference type="AlphaFoldDB" id="A0A7Z2G5D5"/>
<dbReference type="InterPro" id="IPR029787">
    <property type="entry name" value="Nucleotide_cyclase"/>
</dbReference>
<sequence length="338" mass="36693">MESNWRKYSSNDSDGRIRAILDLPAGNYQEVEAIPARSRLTFDNGFYVKCAAVFIDIRGSSSLPDKHTRPVLGKIYRTYISECSAVLNSYTCCKEIYVAGDCVSGIFDTSAGSGVQEAFNAACALNALVQHLNYRFEQKGYVPIRCGIGVAYGRALMIKSGFNGASINEVVWMGDVVNEASNLCHQGNRDGSAPIQVSSEVYQKLGPSDRFLLQCVFAMDASVDHYQGDLVNIEMKQWLHAQVSRDRRPSLIPNALLNLPTLSQYPQFGLGSLLSPPPPSTQMTVAPLLIPSLLGDLSNGGTTPLSLADLLKPQPPFPNSLLGVPGNSTSLADLLREK</sequence>
<dbReference type="InterPro" id="IPR001054">
    <property type="entry name" value="A/G_cyclase"/>
</dbReference>
<dbReference type="GO" id="GO:0035556">
    <property type="term" value="P:intracellular signal transduction"/>
    <property type="evidence" value="ECO:0007669"/>
    <property type="project" value="InterPro"/>
</dbReference>
<dbReference type="EMBL" id="CP046909">
    <property type="protein sequence ID" value="QGZ55084.1"/>
    <property type="molecule type" value="Genomic_DNA"/>
</dbReference>
<evidence type="ECO:0000259" key="1">
    <source>
        <dbReference type="PROSITE" id="PS50125"/>
    </source>
</evidence>
<organism evidence="2 3">
    <name type="scientific">Paraburkholderia acidiphila</name>
    <dbReference type="NCBI Taxonomy" id="2571747"/>
    <lineage>
        <taxon>Bacteria</taxon>
        <taxon>Pseudomonadati</taxon>
        <taxon>Pseudomonadota</taxon>
        <taxon>Betaproteobacteria</taxon>
        <taxon>Burkholderiales</taxon>
        <taxon>Burkholderiaceae</taxon>
        <taxon>Paraburkholderia</taxon>
    </lineage>
</organism>
<gene>
    <name evidence="2" type="ORF">FAZ97_09225</name>
</gene>
<evidence type="ECO:0000313" key="3">
    <source>
        <dbReference type="Proteomes" id="UP000434209"/>
    </source>
</evidence>
<name>A0A7Z2G5D5_9BURK</name>
<proteinExistence type="predicted"/>
<reference evidence="2 3" key="1">
    <citation type="submission" date="2019-12" db="EMBL/GenBank/DDBJ databases">
        <title>Paraburkholderia acidiphila 7Q-K02 sp. nov and Paraburkholderia acidisoli DHF22 sp. nov., two strains isolated from forest soil.</title>
        <authorList>
            <person name="Gao Z."/>
            <person name="Qiu L."/>
        </authorList>
    </citation>
    <scope>NUCLEOTIDE SEQUENCE [LARGE SCALE GENOMIC DNA]</scope>
    <source>
        <strain evidence="2 3">7Q-K02</strain>
    </source>
</reference>
<dbReference type="KEGG" id="pacp:FAZ97_09225"/>
<keyword evidence="3" id="KW-1185">Reference proteome</keyword>
<dbReference type="PROSITE" id="PS50125">
    <property type="entry name" value="GUANYLATE_CYCLASE_2"/>
    <property type="match status" value="1"/>
</dbReference>
<dbReference type="RefSeq" id="WP_158758172.1">
    <property type="nucleotide sequence ID" value="NZ_CP046909.1"/>
</dbReference>
<accession>A0A7Z2G5D5</accession>
<dbReference type="Proteomes" id="UP000434209">
    <property type="component" value="Chromosome 1"/>
</dbReference>